<protein>
    <submittedName>
        <fullName evidence="1">Uncharacterized protein</fullName>
    </submittedName>
</protein>
<sequence>MFAILVPVSLSPLIITLLWAENKAKKLGIINTFSSSSSSPPPPPSPAPPPTLSSPPTPAPPPTTPLRKLLLLTNQLDILGLLLLASSVSLILLPLTLAQNARDHWKNPSMIAMLVVGIILIPAFGIWDSKFAKYPVIPKRFLVNRGVVIAAGIGMVDFFGLRFFKLSFFTIHPIPNIPLFYNSS</sequence>
<organism evidence="1 2">
    <name type="scientific">Pluteus cervinus</name>
    <dbReference type="NCBI Taxonomy" id="181527"/>
    <lineage>
        <taxon>Eukaryota</taxon>
        <taxon>Fungi</taxon>
        <taxon>Dikarya</taxon>
        <taxon>Basidiomycota</taxon>
        <taxon>Agaricomycotina</taxon>
        <taxon>Agaricomycetes</taxon>
        <taxon>Agaricomycetidae</taxon>
        <taxon>Agaricales</taxon>
        <taxon>Pluteineae</taxon>
        <taxon>Pluteaceae</taxon>
        <taxon>Pluteus</taxon>
    </lineage>
</organism>
<evidence type="ECO:0000313" key="1">
    <source>
        <dbReference type="EMBL" id="TFK64320.1"/>
    </source>
</evidence>
<dbReference type="Proteomes" id="UP000308600">
    <property type="component" value="Unassembled WGS sequence"/>
</dbReference>
<keyword evidence="2" id="KW-1185">Reference proteome</keyword>
<accession>A0ACD3AF93</accession>
<evidence type="ECO:0000313" key="2">
    <source>
        <dbReference type="Proteomes" id="UP000308600"/>
    </source>
</evidence>
<proteinExistence type="predicted"/>
<name>A0ACD3AF93_9AGAR</name>
<dbReference type="EMBL" id="ML208480">
    <property type="protein sequence ID" value="TFK64320.1"/>
    <property type="molecule type" value="Genomic_DNA"/>
</dbReference>
<gene>
    <name evidence="1" type="ORF">BDN72DRAFT_963291</name>
</gene>
<reference evidence="1 2" key="1">
    <citation type="journal article" date="2019" name="Nat. Ecol. Evol.">
        <title>Megaphylogeny resolves global patterns of mushroom evolution.</title>
        <authorList>
            <person name="Varga T."/>
            <person name="Krizsan K."/>
            <person name="Foldi C."/>
            <person name="Dima B."/>
            <person name="Sanchez-Garcia M."/>
            <person name="Sanchez-Ramirez S."/>
            <person name="Szollosi G.J."/>
            <person name="Szarkandi J.G."/>
            <person name="Papp V."/>
            <person name="Albert L."/>
            <person name="Andreopoulos W."/>
            <person name="Angelini C."/>
            <person name="Antonin V."/>
            <person name="Barry K.W."/>
            <person name="Bougher N.L."/>
            <person name="Buchanan P."/>
            <person name="Buyck B."/>
            <person name="Bense V."/>
            <person name="Catcheside P."/>
            <person name="Chovatia M."/>
            <person name="Cooper J."/>
            <person name="Damon W."/>
            <person name="Desjardin D."/>
            <person name="Finy P."/>
            <person name="Geml J."/>
            <person name="Haridas S."/>
            <person name="Hughes K."/>
            <person name="Justo A."/>
            <person name="Karasinski D."/>
            <person name="Kautmanova I."/>
            <person name="Kiss B."/>
            <person name="Kocsube S."/>
            <person name="Kotiranta H."/>
            <person name="LaButti K.M."/>
            <person name="Lechner B.E."/>
            <person name="Liimatainen K."/>
            <person name="Lipzen A."/>
            <person name="Lukacs Z."/>
            <person name="Mihaltcheva S."/>
            <person name="Morgado L.N."/>
            <person name="Niskanen T."/>
            <person name="Noordeloos M.E."/>
            <person name="Ohm R.A."/>
            <person name="Ortiz-Santana B."/>
            <person name="Ovrebo C."/>
            <person name="Racz N."/>
            <person name="Riley R."/>
            <person name="Savchenko A."/>
            <person name="Shiryaev A."/>
            <person name="Soop K."/>
            <person name="Spirin V."/>
            <person name="Szebenyi C."/>
            <person name="Tomsovsky M."/>
            <person name="Tulloss R.E."/>
            <person name="Uehling J."/>
            <person name="Grigoriev I.V."/>
            <person name="Vagvolgyi C."/>
            <person name="Papp T."/>
            <person name="Martin F.M."/>
            <person name="Miettinen O."/>
            <person name="Hibbett D.S."/>
            <person name="Nagy L.G."/>
        </authorList>
    </citation>
    <scope>NUCLEOTIDE SEQUENCE [LARGE SCALE GENOMIC DNA]</scope>
    <source>
        <strain evidence="1 2">NL-1719</strain>
    </source>
</reference>